<evidence type="ECO:0000256" key="1">
    <source>
        <dbReference type="ARBA" id="ARBA00004123"/>
    </source>
</evidence>
<keyword evidence="4 8" id="KW-0863">Zinc-finger</keyword>
<dbReference type="Gene3D" id="3.30.160.60">
    <property type="entry name" value="Classic Zinc Finger"/>
    <property type="match status" value="5"/>
</dbReference>
<dbReference type="PROSITE" id="PS50157">
    <property type="entry name" value="ZINC_FINGER_C2H2_2"/>
    <property type="match status" value="5"/>
</dbReference>
<evidence type="ECO:0000256" key="5">
    <source>
        <dbReference type="ARBA" id="ARBA00022833"/>
    </source>
</evidence>
<feature type="domain" description="C2H2-type" evidence="9">
    <location>
        <begin position="24"/>
        <end position="51"/>
    </location>
</feature>
<feature type="domain" description="C2H2-type" evidence="9">
    <location>
        <begin position="103"/>
        <end position="130"/>
    </location>
</feature>
<dbReference type="PANTHER" id="PTHR16515:SF49">
    <property type="entry name" value="GASTRULA ZINC FINGER PROTEIN XLCGF49.1-LIKE-RELATED"/>
    <property type="match status" value="1"/>
</dbReference>
<keyword evidence="3" id="KW-0677">Repeat</keyword>
<name>A0A6P7GPE0_DIAVI</name>
<evidence type="ECO:0000256" key="2">
    <source>
        <dbReference type="ARBA" id="ARBA00022723"/>
    </source>
</evidence>
<keyword evidence="5" id="KW-0862">Zinc</keyword>
<evidence type="ECO:0000256" key="4">
    <source>
        <dbReference type="ARBA" id="ARBA00022771"/>
    </source>
</evidence>
<dbReference type="GO" id="GO:0008270">
    <property type="term" value="F:zinc ion binding"/>
    <property type="evidence" value="ECO:0007669"/>
    <property type="project" value="UniProtKB-KW"/>
</dbReference>
<dbReference type="RefSeq" id="XP_028151469.1">
    <property type="nucleotide sequence ID" value="XM_028295668.1"/>
</dbReference>
<keyword evidence="6" id="KW-0238">DNA-binding</keyword>
<feature type="domain" description="C2H2-type" evidence="9">
    <location>
        <begin position="77"/>
        <end position="104"/>
    </location>
</feature>
<organism evidence="10">
    <name type="scientific">Diabrotica virgifera virgifera</name>
    <name type="common">western corn rootworm</name>
    <dbReference type="NCBI Taxonomy" id="50390"/>
    <lineage>
        <taxon>Eukaryota</taxon>
        <taxon>Metazoa</taxon>
        <taxon>Ecdysozoa</taxon>
        <taxon>Arthropoda</taxon>
        <taxon>Hexapoda</taxon>
        <taxon>Insecta</taxon>
        <taxon>Pterygota</taxon>
        <taxon>Neoptera</taxon>
        <taxon>Endopterygota</taxon>
        <taxon>Coleoptera</taxon>
        <taxon>Polyphaga</taxon>
        <taxon>Cucujiformia</taxon>
        <taxon>Chrysomeloidea</taxon>
        <taxon>Chrysomelidae</taxon>
        <taxon>Galerucinae</taxon>
        <taxon>Diabroticina</taxon>
        <taxon>Diabroticites</taxon>
        <taxon>Diabrotica</taxon>
    </lineage>
</organism>
<accession>A0A6P7GPE0</accession>
<dbReference type="AlphaFoldDB" id="A0A6P7GPE0"/>
<dbReference type="PROSITE" id="PS00028">
    <property type="entry name" value="ZINC_FINGER_C2H2_1"/>
    <property type="match status" value="5"/>
</dbReference>
<evidence type="ECO:0000259" key="9">
    <source>
        <dbReference type="PROSITE" id="PS50157"/>
    </source>
</evidence>
<evidence type="ECO:0000313" key="10">
    <source>
        <dbReference type="RefSeq" id="XP_028151469.1"/>
    </source>
</evidence>
<dbReference type="SMART" id="SM00355">
    <property type="entry name" value="ZnF_C2H2"/>
    <property type="match status" value="5"/>
</dbReference>
<dbReference type="GO" id="GO:0010468">
    <property type="term" value="P:regulation of gene expression"/>
    <property type="evidence" value="ECO:0007669"/>
    <property type="project" value="TreeGrafter"/>
</dbReference>
<dbReference type="InterPro" id="IPR036236">
    <property type="entry name" value="Znf_C2H2_sf"/>
</dbReference>
<reference evidence="10" key="1">
    <citation type="submission" date="2025-08" db="UniProtKB">
        <authorList>
            <consortium name="RefSeq"/>
        </authorList>
    </citation>
    <scope>IDENTIFICATION</scope>
    <source>
        <tissue evidence="10">Whole insect</tissue>
    </source>
</reference>
<evidence type="ECO:0000256" key="6">
    <source>
        <dbReference type="ARBA" id="ARBA00023125"/>
    </source>
</evidence>
<dbReference type="PANTHER" id="PTHR16515">
    <property type="entry name" value="PR DOMAIN ZINC FINGER PROTEIN"/>
    <property type="match status" value="1"/>
</dbReference>
<dbReference type="InParanoid" id="A0A6P7GPE0"/>
<protein>
    <submittedName>
        <fullName evidence="10">Zinc finger protein 254-like</fullName>
    </submittedName>
</protein>
<dbReference type="GO" id="GO:0005634">
    <property type="term" value="C:nucleus"/>
    <property type="evidence" value="ECO:0007669"/>
    <property type="project" value="UniProtKB-SubCell"/>
</dbReference>
<dbReference type="GO" id="GO:0003677">
    <property type="term" value="F:DNA binding"/>
    <property type="evidence" value="ECO:0007669"/>
    <property type="project" value="UniProtKB-KW"/>
</dbReference>
<comment type="subcellular location">
    <subcellularLocation>
        <location evidence="1">Nucleus</location>
    </subcellularLocation>
</comment>
<evidence type="ECO:0000256" key="8">
    <source>
        <dbReference type="PROSITE-ProRule" id="PRU00042"/>
    </source>
</evidence>
<sequence>MKTIPVHTCNKEEDMSQPVEENALICEICFSHFVRICDLETHLRLHSEKTPYKCEEPFTRASFFKRRIRSFTGEKRYKCWICFKQFIRVANLEIHLGEHTAPYWCRICLRQFVKTSKLEKHLRLHTEKTSNKCEICFKLYATAGTLKTHMRLHTGETRFKCEICFVRFIQARSLKKHLRVHNGE</sequence>
<evidence type="ECO:0000256" key="7">
    <source>
        <dbReference type="ARBA" id="ARBA00023242"/>
    </source>
</evidence>
<keyword evidence="7" id="KW-0539">Nucleus</keyword>
<proteinExistence type="predicted"/>
<dbReference type="SUPFAM" id="SSF57667">
    <property type="entry name" value="beta-beta-alpha zinc fingers"/>
    <property type="match status" value="3"/>
</dbReference>
<dbReference type="InterPro" id="IPR013087">
    <property type="entry name" value="Znf_C2H2_type"/>
</dbReference>
<dbReference type="InterPro" id="IPR050331">
    <property type="entry name" value="Zinc_finger"/>
</dbReference>
<gene>
    <name evidence="10" type="primary">LOC114344836</name>
</gene>
<evidence type="ECO:0000256" key="3">
    <source>
        <dbReference type="ARBA" id="ARBA00022737"/>
    </source>
</evidence>
<dbReference type="FunFam" id="3.30.160.60:FF:000100">
    <property type="entry name" value="Zinc finger 45-like"/>
    <property type="match status" value="1"/>
</dbReference>
<feature type="domain" description="C2H2-type" evidence="9">
    <location>
        <begin position="131"/>
        <end position="158"/>
    </location>
</feature>
<dbReference type="Pfam" id="PF00096">
    <property type="entry name" value="zf-C2H2"/>
    <property type="match status" value="3"/>
</dbReference>
<keyword evidence="2" id="KW-0479">Metal-binding</keyword>
<feature type="domain" description="C2H2-type" evidence="9">
    <location>
        <begin position="159"/>
        <end position="184"/>
    </location>
</feature>